<proteinExistence type="predicted"/>
<reference evidence="3 4" key="1">
    <citation type="submission" date="2016-08" db="EMBL/GenBank/DDBJ databases">
        <authorList>
            <person name="Seilhamer J.J."/>
        </authorList>
    </citation>
    <scope>NUCLEOTIDE SEQUENCE [LARGE SCALE GENOMIC DNA]</scope>
    <source>
        <strain evidence="3">Buetzberg</strain>
    </source>
</reference>
<protein>
    <submittedName>
        <fullName evidence="3">Region of a membrane-bound protein predicted to be embedded in the membrane</fullName>
    </submittedName>
</protein>
<gene>
    <name evidence="3" type="ORF">MCBB_0067</name>
</gene>
<keyword evidence="2" id="KW-0812">Transmembrane</keyword>
<evidence type="ECO:0000256" key="1">
    <source>
        <dbReference type="SAM" id="MobiDB-lite"/>
    </source>
</evidence>
<sequence>MKFKSIVLLLMMIFSVLMIPSCVSAHEIPVVTSESISGSLNSEVTLQYITPLVKGSSGSRSSSSSKSHKYHGDDDNDTDTDSGNSSVYLWIFIIIIVIVLVFAVWFFFLRKG</sequence>
<evidence type="ECO:0000256" key="2">
    <source>
        <dbReference type="SAM" id="Phobius"/>
    </source>
</evidence>
<dbReference type="Proteomes" id="UP000094707">
    <property type="component" value="Chromosome I"/>
</dbReference>
<evidence type="ECO:0000313" key="3">
    <source>
        <dbReference type="EMBL" id="SCG84655.1"/>
    </source>
</evidence>
<organism evidence="3 4">
    <name type="scientific">Methanobacterium congolense</name>
    <dbReference type="NCBI Taxonomy" id="118062"/>
    <lineage>
        <taxon>Archaea</taxon>
        <taxon>Methanobacteriati</taxon>
        <taxon>Methanobacteriota</taxon>
        <taxon>Methanomada group</taxon>
        <taxon>Methanobacteria</taxon>
        <taxon>Methanobacteriales</taxon>
        <taxon>Methanobacteriaceae</taxon>
        <taxon>Methanobacterium</taxon>
    </lineage>
</organism>
<feature type="region of interest" description="Disordered" evidence="1">
    <location>
        <begin position="53"/>
        <end position="81"/>
    </location>
</feature>
<keyword evidence="2" id="KW-1133">Transmembrane helix</keyword>
<dbReference type="AlphaFoldDB" id="A0A1D3KZB3"/>
<evidence type="ECO:0000313" key="4">
    <source>
        <dbReference type="Proteomes" id="UP000094707"/>
    </source>
</evidence>
<feature type="compositionally biased region" description="Low complexity" evidence="1">
    <location>
        <begin position="54"/>
        <end position="65"/>
    </location>
</feature>
<keyword evidence="2" id="KW-0472">Membrane</keyword>
<dbReference type="EMBL" id="LT607756">
    <property type="protein sequence ID" value="SCG84655.1"/>
    <property type="molecule type" value="Genomic_DNA"/>
</dbReference>
<dbReference type="PATRIC" id="fig|129848.4.peg.71"/>
<dbReference type="KEGG" id="mcub:MCBB_0067"/>
<keyword evidence="4" id="KW-1185">Reference proteome</keyword>
<name>A0A1D3KZB3_9EURY</name>
<feature type="transmembrane region" description="Helical" evidence="2">
    <location>
        <begin position="87"/>
        <end position="109"/>
    </location>
</feature>
<accession>A0A1D3KZB3</accession>